<evidence type="ECO:0000256" key="2">
    <source>
        <dbReference type="ARBA" id="ARBA00022801"/>
    </source>
</evidence>
<dbReference type="InterPro" id="IPR027417">
    <property type="entry name" value="P-loop_NTPase"/>
</dbReference>
<keyword evidence="4" id="KW-0067">ATP-binding</keyword>
<dbReference type="Proteomes" id="UP000004994">
    <property type="component" value="Chromosome 7"/>
</dbReference>
<name>A0A3Q7I652_SOLLC</name>
<reference evidence="6" key="1">
    <citation type="journal article" date="2012" name="Nature">
        <title>The tomato genome sequence provides insights into fleshy fruit evolution.</title>
        <authorList>
            <consortium name="Tomato Genome Consortium"/>
        </authorList>
    </citation>
    <scope>NUCLEOTIDE SEQUENCE [LARGE SCALE GENOMIC DNA]</scope>
    <source>
        <strain evidence="6">cv. Heinz 1706</strain>
    </source>
</reference>
<dbReference type="STRING" id="4081.A0A3Q7I652"/>
<dbReference type="PANTHER" id="PTHR47960">
    <property type="entry name" value="DEAD-BOX ATP-DEPENDENT RNA HELICASE 50"/>
    <property type="match status" value="1"/>
</dbReference>
<evidence type="ECO:0000256" key="3">
    <source>
        <dbReference type="ARBA" id="ARBA00022806"/>
    </source>
</evidence>
<accession>A0A3Q7I652</accession>
<dbReference type="Pfam" id="PF00271">
    <property type="entry name" value="Helicase_C"/>
    <property type="match status" value="1"/>
</dbReference>
<proteinExistence type="predicted"/>
<dbReference type="SUPFAM" id="SSF52540">
    <property type="entry name" value="P-loop containing nucleoside triphosphate hydrolases"/>
    <property type="match status" value="1"/>
</dbReference>
<evidence type="ECO:0000259" key="5">
    <source>
        <dbReference type="Pfam" id="PF00271"/>
    </source>
</evidence>
<keyword evidence="7" id="KW-1185">Reference proteome</keyword>
<dbReference type="Gene3D" id="3.40.50.300">
    <property type="entry name" value="P-loop containing nucleotide triphosphate hydrolases"/>
    <property type="match status" value="1"/>
</dbReference>
<keyword evidence="2" id="KW-0378">Hydrolase</keyword>
<dbReference type="AlphaFoldDB" id="A0A3Q7I652"/>
<sequence length="106" mass="12051">MSSAVIESEHQTLTHQQGAYVPSSWYQVGLAWRDAQNRVAAYALHRLFPDLPVHMSITEPYASLILQWEEDLFTGGIDIQAVNVVINSDFPKNSETYLHRVCITDF</sequence>
<keyword evidence="3" id="KW-0347">Helicase</keyword>
<dbReference type="EnsemblPlants" id="Solyc07g042633.1.1">
    <property type="protein sequence ID" value="Solyc07g042633.1.1"/>
    <property type="gene ID" value="Solyc07g042633.1"/>
</dbReference>
<dbReference type="GO" id="GO:0016787">
    <property type="term" value="F:hydrolase activity"/>
    <property type="evidence" value="ECO:0007669"/>
    <property type="project" value="UniProtKB-KW"/>
</dbReference>
<dbReference type="GO" id="GO:0005524">
    <property type="term" value="F:ATP binding"/>
    <property type="evidence" value="ECO:0007669"/>
    <property type="project" value="UniProtKB-KW"/>
</dbReference>
<reference evidence="6" key="2">
    <citation type="submission" date="2019-01" db="UniProtKB">
        <authorList>
            <consortium name="EnsemblPlants"/>
        </authorList>
    </citation>
    <scope>IDENTIFICATION</scope>
    <source>
        <strain evidence="6">cv. Heinz 1706</strain>
    </source>
</reference>
<dbReference type="InterPro" id="IPR001650">
    <property type="entry name" value="Helicase_C-like"/>
</dbReference>
<dbReference type="GO" id="GO:0004386">
    <property type="term" value="F:helicase activity"/>
    <property type="evidence" value="ECO:0007669"/>
    <property type="project" value="UniProtKB-KW"/>
</dbReference>
<evidence type="ECO:0000256" key="4">
    <source>
        <dbReference type="ARBA" id="ARBA00022840"/>
    </source>
</evidence>
<feature type="domain" description="Helicase C-terminal" evidence="5">
    <location>
        <begin position="73"/>
        <end position="101"/>
    </location>
</feature>
<evidence type="ECO:0000313" key="6">
    <source>
        <dbReference type="EnsemblPlants" id="Solyc07g042633.1.1"/>
    </source>
</evidence>
<protein>
    <recommendedName>
        <fullName evidence="5">Helicase C-terminal domain-containing protein</fullName>
    </recommendedName>
</protein>
<evidence type="ECO:0000256" key="1">
    <source>
        <dbReference type="ARBA" id="ARBA00022741"/>
    </source>
</evidence>
<organism evidence="6">
    <name type="scientific">Solanum lycopersicum</name>
    <name type="common">Tomato</name>
    <name type="synonym">Lycopersicon esculentum</name>
    <dbReference type="NCBI Taxonomy" id="4081"/>
    <lineage>
        <taxon>Eukaryota</taxon>
        <taxon>Viridiplantae</taxon>
        <taxon>Streptophyta</taxon>
        <taxon>Embryophyta</taxon>
        <taxon>Tracheophyta</taxon>
        <taxon>Spermatophyta</taxon>
        <taxon>Magnoliopsida</taxon>
        <taxon>eudicotyledons</taxon>
        <taxon>Gunneridae</taxon>
        <taxon>Pentapetalae</taxon>
        <taxon>asterids</taxon>
        <taxon>lamiids</taxon>
        <taxon>Solanales</taxon>
        <taxon>Solanaceae</taxon>
        <taxon>Solanoideae</taxon>
        <taxon>Solaneae</taxon>
        <taxon>Solanum</taxon>
        <taxon>Solanum subgen. Lycopersicon</taxon>
    </lineage>
</organism>
<evidence type="ECO:0000313" key="7">
    <source>
        <dbReference type="Proteomes" id="UP000004994"/>
    </source>
</evidence>
<keyword evidence="1" id="KW-0547">Nucleotide-binding</keyword>
<dbReference type="InParanoid" id="A0A3Q7I652"/>
<dbReference type="Gramene" id="Solyc07g042633.1.1">
    <property type="protein sequence ID" value="Solyc07g042633.1.1"/>
    <property type="gene ID" value="Solyc07g042633.1"/>
</dbReference>